<dbReference type="AlphaFoldDB" id="A0A738X7U9"/>
<evidence type="ECO:0000256" key="2">
    <source>
        <dbReference type="SAM" id="SignalP"/>
    </source>
</evidence>
<reference evidence="3" key="1">
    <citation type="journal article" date="2018" name="Genome Biol.">
        <title>SKESA: strategic k-mer extension for scrupulous assemblies.</title>
        <authorList>
            <person name="Souvorov A."/>
            <person name="Agarwala R."/>
            <person name="Lipman D.J."/>
        </authorList>
    </citation>
    <scope>NUCLEOTIDE SEQUENCE</scope>
    <source>
        <strain evidence="3">13-3002</strain>
    </source>
</reference>
<gene>
    <name evidence="3" type="ORF">G4Y52_001362</name>
</gene>
<feature type="compositionally biased region" description="Polar residues" evidence="1">
    <location>
        <begin position="66"/>
        <end position="82"/>
    </location>
</feature>
<organism evidence="3">
    <name type="scientific">Salmonella enterica subsp. arizonae serovar 48:z4,z24:-</name>
    <dbReference type="NCBI Taxonomy" id="1967584"/>
    <lineage>
        <taxon>Bacteria</taxon>
        <taxon>Pseudomonadati</taxon>
        <taxon>Pseudomonadota</taxon>
        <taxon>Gammaproteobacteria</taxon>
        <taxon>Enterobacterales</taxon>
        <taxon>Enterobacteriaceae</taxon>
        <taxon>Salmonella</taxon>
    </lineage>
</organism>
<feature type="region of interest" description="Disordered" evidence="1">
    <location>
        <begin position="66"/>
        <end position="95"/>
    </location>
</feature>
<evidence type="ECO:0008006" key="4">
    <source>
        <dbReference type="Google" id="ProtNLM"/>
    </source>
</evidence>
<feature type="chain" id="PRO_5027798029" description="Outer membrane protein" evidence="2">
    <location>
        <begin position="23"/>
        <end position="95"/>
    </location>
</feature>
<protein>
    <recommendedName>
        <fullName evidence="4">Outer membrane protein</fullName>
    </recommendedName>
</protein>
<keyword evidence="2" id="KW-0732">Signal</keyword>
<comment type="caution">
    <text evidence="3">The sequence shown here is derived from an EMBL/GenBank/DDBJ whole genome shotgun (WGS) entry which is preliminary data.</text>
</comment>
<feature type="signal peptide" evidence="2">
    <location>
        <begin position="1"/>
        <end position="22"/>
    </location>
</feature>
<accession>A0A738X7U9</accession>
<reference evidence="3" key="2">
    <citation type="submission" date="2018-07" db="EMBL/GenBank/DDBJ databases">
        <authorList>
            <consortium name="NCBI Pathogen Detection Project"/>
        </authorList>
    </citation>
    <scope>NUCLEOTIDE SEQUENCE</scope>
    <source>
        <strain evidence="3">13-3002</strain>
    </source>
</reference>
<sequence length="95" mass="10041">MKFFLTTVVALTASLISGMAFASDPVIPWATNSGGTESTHIAAMGEDLNAQHQKITHTREGIWATNSGSIQSDEAALTSNKPPVQGHPELMPHQG</sequence>
<dbReference type="EMBL" id="DAATNN010000006">
    <property type="protein sequence ID" value="HAE9261687.1"/>
    <property type="molecule type" value="Genomic_DNA"/>
</dbReference>
<evidence type="ECO:0000313" key="3">
    <source>
        <dbReference type="EMBL" id="HAE9261687.1"/>
    </source>
</evidence>
<proteinExistence type="predicted"/>
<name>A0A738X7U9_SALER</name>
<evidence type="ECO:0000256" key="1">
    <source>
        <dbReference type="SAM" id="MobiDB-lite"/>
    </source>
</evidence>